<evidence type="ECO:0000259" key="4">
    <source>
        <dbReference type="PROSITE" id="PS01124"/>
    </source>
</evidence>
<dbReference type="SMART" id="SM00342">
    <property type="entry name" value="HTH_ARAC"/>
    <property type="match status" value="1"/>
</dbReference>
<sequence length="132" mass="15887">MRHLYDLLYHLQLQFPKPIEDIKPESYSTLEKALNYIHNHYMDGITIHDITEHVNLSRSYLYKLFKNNLDESPQYYLIHLRMYKASQLLLHTNKPINTIAREIGYHDALMFSKAFKKHFSMSASQYRKSHRD</sequence>
<dbReference type="GO" id="GO:0003700">
    <property type="term" value="F:DNA-binding transcription factor activity"/>
    <property type="evidence" value="ECO:0007669"/>
    <property type="project" value="InterPro"/>
</dbReference>
<evidence type="ECO:0000256" key="1">
    <source>
        <dbReference type="ARBA" id="ARBA00023015"/>
    </source>
</evidence>
<feature type="domain" description="HTH araC/xylS-type" evidence="4">
    <location>
        <begin position="31"/>
        <end position="129"/>
    </location>
</feature>
<dbReference type="Pfam" id="PF12833">
    <property type="entry name" value="HTH_18"/>
    <property type="match status" value="1"/>
</dbReference>
<dbReference type="Gene3D" id="1.10.10.60">
    <property type="entry name" value="Homeodomain-like"/>
    <property type="match status" value="2"/>
</dbReference>
<evidence type="ECO:0000313" key="6">
    <source>
        <dbReference type="Proteomes" id="UP000009885"/>
    </source>
</evidence>
<name>K9ANR7_9STAP</name>
<dbReference type="InterPro" id="IPR018060">
    <property type="entry name" value="HTH_AraC"/>
</dbReference>
<dbReference type="PANTHER" id="PTHR43280:SF2">
    <property type="entry name" value="HTH-TYPE TRANSCRIPTIONAL REGULATOR EXSA"/>
    <property type="match status" value="1"/>
</dbReference>
<evidence type="ECO:0000313" key="5">
    <source>
        <dbReference type="EMBL" id="EKU49033.1"/>
    </source>
</evidence>
<dbReference type="PRINTS" id="PR00032">
    <property type="entry name" value="HTHARAC"/>
</dbReference>
<dbReference type="PANTHER" id="PTHR43280">
    <property type="entry name" value="ARAC-FAMILY TRANSCRIPTIONAL REGULATOR"/>
    <property type="match status" value="1"/>
</dbReference>
<organism evidence="5 6">
    <name type="scientific">Staphylococcus massiliensis S46</name>
    <dbReference type="NCBI Taxonomy" id="1229783"/>
    <lineage>
        <taxon>Bacteria</taxon>
        <taxon>Bacillati</taxon>
        <taxon>Bacillota</taxon>
        <taxon>Bacilli</taxon>
        <taxon>Bacillales</taxon>
        <taxon>Staphylococcaceae</taxon>
        <taxon>Staphylococcus</taxon>
    </lineage>
</organism>
<gene>
    <name evidence="5" type="ORF">C273_04490</name>
</gene>
<evidence type="ECO:0000256" key="2">
    <source>
        <dbReference type="ARBA" id="ARBA00023125"/>
    </source>
</evidence>
<accession>K9ANR7</accession>
<protein>
    <submittedName>
        <fullName evidence="5">AraC family transcriptional regulator</fullName>
    </submittedName>
</protein>
<dbReference type="InterPro" id="IPR020449">
    <property type="entry name" value="Tscrpt_reg_AraC-type_HTH"/>
</dbReference>
<keyword evidence="6" id="KW-1185">Reference proteome</keyword>
<dbReference type="PROSITE" id="PS01124">
    <property type="entry name" value="HTH_ARAC_FAMILY_2"/>
    <property type="match status" value="1"/>
</dbReference>
<dbReference type="SUPFAM" id="SSF46689">
    <property type="entry name" value="Homeodomain-like"/>
    <property type="match status" value="2"/>
</dbReference>
<evidence type="ECO:0000256" key="3">
    <source>
        <dbReference type="ARBA" id="ARBA00023163"/>
    </source>
</evidence>
<proteinExistence type="predicted"/>
<keyword evidence="2" id="KW-0238">DNA-binding</keyword>
<keyword evidence="3" id="KW-0804">Transcription</keyword>
<dbReference type="eggNOG" id="COG2207">
    <property type="taxonomic scope" value="Bacteria"/>
</dbReference>
<dbReference type="EMBL" id="AMSQ01000005">
    <property type="protein sequence ID" value="EKU49033.1"/>
    <property type="molecule type" value="Genomic_DNA"/>
</dbReference>
<dbReference type="Proteomes" id="UP000009885">
    <property type="component" value="Unassembled WGS sequence"/>
</dbReference>
<dbReference type="InterPro" id="IPR018062">
    <property type="entry name" value="HTH_AraC-typ_CS"/>
</dbReference>
<dbReference type="InterPro" id="IPR009057">
    <property type="entry name" value="Homeodomain-like_sf"/>
</dbReference>
<dbReference type="PATRIC" id="fig|1229783.3.peg.905"/>
<keyword evidence="1" id="KW-0805">Transcription regulation</keyword>
<reference evidence="5 6" key="1">
    <citation type="journal article" date="2013" name="Genome Announc.">
        <title>Genome Sequence of Staphylococcus massiliensis Strain S46, Isolated from the Surface of Healthy Human Skin.</title>
        <authorList>
            <person name="Srivastav R."/>
            <person name="Singh A."/>
            <person name="Jangir P.K."/>
            <person name="Kumari C."/>
            <person name="Muduli S."/>
            <person name="Sharma R."/>
        </authorList>
    </citation>
    <scope>NUCLEOTIDE SEQUENCE [LARGE SCALE GENOMIC DNA]</scope>
    <source>
        <strain evidence="5 6">S46</strain>
    </source>
</reference>
<comment type="caution">
    <text evidence="5">The sequence shown here is derived from an EMBL/GenBank/DDBJ whole genome shotgun (WGS) entry which is preliminary data.</text>
</comment>
<dbReference type="PROSITE" id="PS00041">
    <property type="entry name" value="HTH_ARAC_FAMILY_1"/>
    <property type="match status" value="1"/>
</dbReference>
<dbReference type="AlphaFoldDB" id="K9ANR7"/>
<dbReference type="STRING" id="1229783.C273_04490"/>
<dbReference type="GO" id="GO:0043565">
    <property type="term" value="F:sequence-specific DNA binding"/>
    <property type="evidence" value="ECO:0007669"/>
    <property type="project" value="InterPro"/>
</dbReference>